<evidence type="ECO:0000259" key="1">
    <source>
        <dbReference type="Pfam" id="PF00534"/>
    </source>
</evidence>
<dbReference type="InterPro" id="IPR001296">
    <property type="entry name" value="Glyco_trans_1"/>
</dbReference>
<dbReference type="SUPFAM" id="SSF53756">
    <property type="entry name" value="UDP-Glycosyltransferase/glycogen phosphorylase"/>
    <property type="match status" value="1"/>
</dbReference>
<dbReference type="STRING" id="1797259.A2989_01340"/>
<comment type="caution">
    <text evidence="2">The sequence shown here is derived from an EMBL/GenBank/DDBJ whole genome shotgun (WGS) entry which is preliminary data.</text>
</comment>
<dbReference type="AlphaFoldDB" id="A0A1F4ZEY4"/>
<sequence length="343" mass="37984">MKRAGIHNPYWDSLGGGERYTAAFVKLLLDQSWQVDILWPKDISASIKDRFGIDVSAAKFMSRSNYPLSTIPYSLLFWVSDGSLPTSLAKITIVHFQFPLAGIGGKSLPNLIKSRLYKFVANSQLTKETVDHEFGVSCQVIYPPIDTSLFKTAKKQNLIIYIGRFSHLTQLKNHSVLIDTFYRLHSKIPGWKLILAGGTSVGTTVSTISNLKDQARGLPIEFVLDPDFKTIRDLCSRAKIFWSASGFTPTGSTPALKTEHFGITVVEAMAAGAVPVITNLGGHKEIVEPGHSGFLWDNLAELQSFTVRLISDSDLANRLSQAAIVRSKIFDISQFNQKFAKFI</sequence>
<reference evidence="2 3" key="1">
    <citation type="journal article" date="2016" name="Nat. Commun.">
        <title>Thousands of microbial genomes shed light on interconnected biogeochemical processes in an aquifer system.</title>
        <authorList>
            <person name="Anantharaman K."/>
            <person name="Brown C.T."/>
            <person name="Hug L.A."/>
            <person name="Sharon I."/>
            <person name="Castelle C.J."/>
            <person name="Probst A.J."/>
            <person name="Thomas B.C."/>
            <person name="Singh A."/>
            <person name="Wilkins M.J."/>
            <person name="Karaoz U."/>
            <person name="Brodie E.L."/>
            <person name="Williams K.H."/>
            <person name="Hubbard S.S."/>
            <person name="Banfield J.F."/>
        </authorList>
    </citation>
    <scope>NUCLEOTIDE SEQUENCE [LARGE SCALE GENOMIC DNA]</scope>
</reference>
<dbReference type="EMBL" id="MEXN01000003">
    <property type="protein sequence ID" value="OGD04024.1"/>
    <property type="molecule type" value="Genomic_DNA"/>
</dbReference>
<protein>
    <recommendedName>
        <fullName evidence="1">Glycosyl transferase family 1 domain-containing protein</fullName>
    </recommendedName>
</protein>
<evidence type="ECO:0000313" key="3">
    <source>
        <dbReference type="Proteomes" id="UP000177080"/>
    </source>
</evidence>
<dbReference type="GO" id="GO:0016020">
    <property type="term" value="C:membrane"/>
    <property type="evidence" value="ECO:0007669"/>
    <property type="project" value="TreeGrafter"/>
</dbReference>
<name>A0A1F4ZEY4_9BACT</name>
<dbReference type="Proteomes" id="UP000177080">
    <property type="component" value="Unassembled WGS sequence"/>
</dbReference>
<proteinExistence type="predicted"/>
<dbReference type="CDD" id="cd03801">
    <property type="entry name" value="GT4_PimA-like"/>
    <property type="match status" value="1"/>
</dbReference>
<dbReference type="PANTHER" id="PTHR45919">
    <property type="entry name" value="GDP-MAN:MAN(3)GLCNAC(2)-PP-DOL ALPHA-1,2-MANNOSYLTRANSFERASE"/>
    <property type="match status" value="1"/>
</dbReference>
<evidence type="ECO:0000313" key="2">
    <source>
        <dbReference type="EMBL" id="OGD04024.1"/>
    </source>
</evidence>
<dbReference type="Pfam" id="PF00534">
    <property type="entry name" value="Glycos_transf_1"/>
    <property type="match status" value="1"/>
</dbReference>
<dbReference type="GO" id="GO:0004377">
    <property type="term" value="F:GDP-Man:Man(3)GlcNAc(2)-PP-Dol alpha-1,2-mannosyltransferase activity"/>
    <property type="evidence" value="ECO:0007669"/>
    <property type="project" value="InterPro"/>
</dbReference>
<dbReference type="Gene3D" id="3.40.50.2000">
    <property type="entry name" value="Glycogen Phosphorylase B"/>
    <property type="match status" value="1"/>
</dbReference>
<dbReference type="InterPro" id="IPR038013">
    <property type="entry name" value="ALG11"/>
</dbReference>
<feature type="domain" description="Glycosyl transferase family 1" evidence="1">
    <location>
        <begin position="153"/>
        <end position="323"/>
    </location>
</feature>
<dbReference type="PANTHER" id="PTHR45919:SF1">
    <property type="entry name" value="GDP-MAN:MAN(3)GLCNAC(2)-PP-DOL ALPHA-1,2-MANNOSYLTRANSFERASE"/>
    <property type="match status" value="1"/>
</dbReference>
<organism evidence="2 3">
    <name type="scientific">Candidatus Amesbacteria bacterium RIFCSPLOWO2_01_FULL_48_25</name>
    <dbReference type="NCBI Taxonomy" id="1797259"/>
    <lineage>
        <taxon>Bacteria</taxon>
        <taxon>Candidatus Amesiibacteriota</taxon>
    </lineage>
</organism>
<accession>A0A1F4ZEY4</accession>
<gene>
    <name evidence="2" type="ORF">A2989_01340</name>
</gene>
<dbReference type="GO" id="GO:0006487">
    <property type="term" value="P:protein N-linked glycosylation"/>
    <property type="evidence" value="ECO:0007669"/>
    <property type="project" value="TreeGrafter"/>
</dbReference>